<feature type="region of interest" description="Disordered" evidence="1">
    <location>
        <begin position="1"/>
        <end position="80"/>
    </location>
</feature>
<dbReference type="InterPro" id="IPR010427">
    <property type="entry name" value="DUF1023"/>
</dbReference>
<evidence type="ECO:0000313" key="4">
    <source>
        <dbReference type="Proteomes" id="UP000270471"/>
    </source>
</evidence>
<organism evidence="3 4">
    <name type="scientific">Streptomyces shenzhenensis</name>
    <dbReference type="NCBI Taxonomy" id="943815"/>
    <lineage>
        <taxon>Bacteria</taxon>
        <taxon>Bacillati</taxon>
        <taxon>Actinomycetota</taxon>
        <taxon>Actinomycetes</taxon>
        <taxon>Kitasatosporales</taxon>
        <taxon>Streptomycetaceae</taxon>
        <taxon>Streptomyces</taxon>
    </lineage>
</organism>
<feature type="domain" description="DUF1023" evidence="2">
    <location>
        <begin position="170"/>
        <end position="339"/>
    </location>
</feature>
<dbReference type="Pfam" id="PF06259">
    <property type="entry name" value="Abhydrolase_8"/>
    <property type="match status" value="1"/>
</dbReference>
<dbReference type="Proteomes" id="UP000270471">
    <property type="component" value="Unassembled WGS sequence"/>
</dbReference>
<dbReference type="EMBL" id="PENI01000015">
    <property type="protein sequence ID" value="RMB83576.1"/>
    <property type="molecule type" value="Genomic_DNA"/>
</dbReference>
<dbReference type="InterPro" id="IPR029058">
    <property type="entry name" value="AB_hydrolase_fold"/>
</dbReference>
<dbReference type="SUPFAM" id="SSF53474">
    <property type="entry name" value="alpha/beta-Hydrolases"/>
    <property type="match status" value="1"/>
</dbReference>
<dbReference type="Gene3D" id="3.40.50.1820">
    <property type="entry name" value="alpha/beta hydrolase"/>
    <property type="match status" value="1"/>
</dbReference>
<sequence>MAGRGPGPAVGQAAGQAAGRAVGEREPSDPDVVVTDVAASGSVEPGAVAPGSVEPGSAGSGGGVAGGGVPGGVGSRRARRRGGRWVRALLAGLITAAVVAPLSAAARPEVPAPAPASLAPPTARTLSEGYAANRANAAEAARMAAAHGADRRAAADRSMAAPARQFLVFDGRGSGRATEVFGDLAHADRVAVLVPGSDTSIDTYDRFRRAAAALYGELVRGAPPGSRPAVLAWLGYDTPGTVSTAVLTTGRAEQAAPRLRALVGDVRRITGGRAHITLVCHSYGSVVCGRAATGLDVDALALVGSPGTGADSAAALHTPARVWAARGSGDWVADVPHVRAEVLGTTVGFGTDPVSPAFGARLFDAAAADHSGYFTPGSTALVNLARIALGGTPEVTHA</sequence>
<comment type="caution">
    <text evidence="3">The sequence shown here is derived from an EMBL/GenBank/DDBJ whole genome shotgun (WGS) entry which is preliminary data.</text>
</comment>
<gene>
    <name evidence="3" type="ORF">CTZ28_22905</name>
</gene>
<dbReference type="OrthoDB" id="5170249at2"/>
<evidence type="ECO:0000259" key="2">
    <source>
        <dbReference type="Pfam" id="PF06259"/>
    </source>
</evidence>
<reference evidence="3 4" key="1">
    <citation type="submission" date="2017-11" db="EMBL/GenBank/DDBJ databases">
        <title>Draft genome of actinobacteria isolated from guarana (Paullinia cupana (Mart.) Ducke.</title>
        <authorList>
            <person name="Siqueira K.A."/>
            <person name="Liotti R.G."/>
            <person name="Mendes T.A.O."/>
            <person name="Soares M.A."/>
        </authorList>
    </citation>
    <scope>NUCLEOTIDE SEQUENCE [LARGE SCALE GENOMIC DNA]</scope>
    <source>
        <strain evidence="3 4">193</strain>
    </source>
</reference>
<dbReference type="AlphaFoldDB" id="A0A3M0INB2"/>
<keyword evidence="4" id="KW-1185">Reference proteome</keyword>
<evidence type="ECO:0000256" key="1">
    <source>
        <dbReference type="SAM" id="MobiDB-lite"/>
    </source>
</evidence>
<evidence type="ECO:0000313" key="3">
    <source>
        <dbReference type="EMBL" id="RMB83576.1"/>
    </source>
</evidence>
<accession>A0A3M0INB2</accession>
<proteinExistence type="predicted"/>
<feature type="compositionally biased region" description="Low complexity" evidence="1">
    <location>
        <begin position="9"/>
        <end position="21"/>
    </location>
</feature>
<feature type="compositionally biased region" description="Gly residues" evidence="1">
    <location>
        <begin position="58"/>
        <end position="74"/>
    </location>
</feature>
<name>A0A3M0INB2_9ACTN</name>
<protein>
    <recommendedName>
        <fullName evidence="2">DUF1023 domain-containing protein</fullName>
    </recommendedName>
</protein>